<sequence>MPIVERFIAVYKLWDEFRDDFPKKTRYTLGEKIDEYFIQIIELLFIASYLVKQEKIPYLRRASVKLDSLKLFLRISWELKVLDNKKFILLSEHLDEMGKMLGGWERQLTKTSAY</sequence>
<dbReference type="STRING" id="1801725.A3J00_03840"/>
<gene>
    <name evidence="2" type="ORF">A3J00_03840</name>
</gene>
<evidence type="ECO:0000313" key="3">
    <source>
        <dbReference type="Proteomes" id="UP000178428"/>
    </source>
</evidence>
<dbReference type="Proteomes" id="UP000178428">
    <property type="component" value="Unassembled WGS sequence"/>
</dbReference>
<dbReference type="EMBL" id="MHMR01000019">
    <property type="protein sequence ID" value="OGZ30573.1"/>
    <property type="molecule type" value="Genomic_DNA"/>
</dbReference>
<accession>A0A1G2EXS7</accession>
<dbReference type="Pfam" id="PF22296">
    <property type="entry name" value="bAvd"/>
    <property type="match status" value="1"/>
</dbReference>
<organism evidence="2 3">
    <name type="scientific">Candidatus Niyogibacteria bacterium RIFCSPLOWO2_02_FULL_45_13</name>
    <dbReference type="NCBI Taxonomy" id="1801725"/>
    <lineage>
        <taxon>Bacteria</taxon>
        <taxon>Candidatus Niyogiibacteriota</taxon>
    </lineage>
</organism>
<feature type="domain" description="bAvd-like" evidence="1">
    <location>
        <begin position="18"/>
        <end position="107"/>
    </location>
</feature>
<evidence type="ECO:0000313" key="2">
    <source>
        <dbReference type="EMBL" id="OGZ30573.1"/>
    </source>
</evidence>
<name>A0A1G2EXS7_9BACT</name>
<dbReference type="InterPro" id="IPR036583">
    <property type="entry name" value="23S_rRNA_IVS_sf"/>
</dbReference>
<evidence type="ECO:0000259" key="1">
    <source>
        <dbReference type="Pfam" id="PF22296"/>
    </source>
</evidence>
<comment type="caution">
    <text evidence="2">The sequence shown here is derived from an EMBL/GenBank/DDBJ whole genome shotgun (WGS) entry which is preliminary data.</text>
</comment>
<protein>
    <recommendedName>
        <fullName evidence="1">bAvd-like domain-containing protein</fullName>
    </recommendedName>
</protein>
<reference evidence="2 3" key="1">
    <citation type="journal article" date="2016" name="Nat. Commun.">
        <title>Thousands of microbial genomes shed light on interconnected biogeochemical processes in an aquifer system.</title>
        <authorList>
            <person name="Anantharaman K."/>
            <person name="Brown C.T."/>
            <person name="Hug L.A."/>
            <person name="Sharon I."/>
            <person name="Castelle C.J."/>
            <person name="Probst A.J."/>
            <person name="Thomas B.C."/>
            <person name="Singh A."/>
            <person name="Wilkins M.J."/>
            <person name="Karaoz U."/>
            <person name="Brodie E.L."/>
            <person name="Williams K.H."/>
            <person name="Hubbard S.S."/>
            <person name="Banfield J.F."/>
        </authorList>
    </citation>
    <scope>NUCLEOTIDE SEQUENCE [LARGE SCALE GENOMIC DNA]</scope>
</reference>
<dbReference type="Gene3D" id="1.20.1440.60">
    <property type="entry name" value="23S rRNA-intervening sequence"/>
    <property type="match status" value="1"/>
</dbReference>
<dbReference type="AlphaFoldDB" id="A0A1G2EXS7"/>
<proteinExistence type="predicted"/>
<dbReference type="InterPro" id="IPR055360">
    <property type="entry name" value="bAvd"/>
</dbReference>
<dbReference type="CDD" id="cd16376">
    <property type="entry name" value="Avd_like"/>
    <property type="match status" value="1"/>
</dbReference>